<dbReference type="SUPFAM" id="SSF51621">
    <property type="entry name" value="Phosphoenolpyruvate/pyruvate domain"/>
    <property type="match status" value="1"/>
</dbReference>
<accession>A0A0C6F5T0</accession>
<proteinExistence type="inferred from homology"/>
<keyword evidence="4 6" id="KW-0460">Magnesium</keyword>
<dbReference type="InterPro" id="IPR015813">
    <property type="entry name" value="Pyrv/PenolPyrv_kinase-like_dom"/>
</dbReference>
<organism evidence="8 9">
    <name type="scientific">Methylobacterium aquaticum</name>
    <dbReference type="NCBI Taxonomy" id="270351"/>
    <lineage>
        <taxon>Bacteria</taxon>
        <taxon>Pseudomonadati</taxon>
        <taxon>Pseudomonadota</taxon>
        <taxon>Alphaproteobacteria</taxon>
        <taxon>Hyphomicrobiales</taxon>
        <taxon>Methylobacteriaceae</taxon>
        <taxon>Methylobacterium</taxon>
    </lineage>
</organism>
<dbReference type="PANTHER" id="PTHR32308">
    <property type="entry name" value="LYASE BETA SUBUNIT, PUTATIVE (AFU_ORTHOLOGUE AFUA_4G13030)-RELATED"/>
    <property type="match status" value="1"/>
</dbReference>
<feature type="binding site" evidence="5">
    <location>
        <position position="127"/>
    </location>
    <ligand>
        <name>substrate</name>
    </ligand>
</feature>
<protein>
    <submittedName>
        <fullName evidence="8">Malyl-CoA thiolesterase</fullName>
    </submittedName>
</protein>
<evidence type="ECO:0000256" key="1">
    <source>
        <dbReference type="ARBA" id="ARBA00001946"/>
    </source>
</evidence>
<evidence type="ECO:0000256" key="3">
    <source>
        <dbReference type="ARBA" id="ARBA00022723"/>
    </source>
</evidence>
<comment type="similarity">
    <text evidence="2">Belongs to the HpcH/HpaI aldolase family.</text>
</comment>
<keyword evidence="3 6" id="KW-0479">Metal-binding</keyword>
<name>A0A0C6F5T0_9HYPH</name>
<evidence type="ECO:0000313" key="8">
    <source>
        <dbReference type="EMBL" id="BAQ48111.1"/>
    </source>
</evidence>
<feature type="binding site" evidence="5">
    <location>
        <position position="69"/>
    </location>
    <ligand>
        <name>substrate</name>
    </ligand>
</feature>
<dbReference type="AlphaFoldDB" id="A0A0C6F5T0"/>
<evidence type="ECO:0000256" key="2">
    <source>
        <dbReference type="ARBA" id="ARBA00005568"/>
    </source>
</evidence>
<gene>
    <name evidence="8" type="primary">citE</name>
    <name evidence="8" type="ORF">Maq22A_c26195</name>
</gene>
<dbReference type="GO" id="GO:0003824">
    <property type="term" value="F:catalytic activity"/>
    <property type="evidence" value="ECO:0007669"/>
    <property type="project" value="InterPro"/>
</dbReference>
<feature type="domain" description="HpcH/HpaI aldolase/citrate lyase" evidence="7">
    <location>
        <begin position="8"/>
        <end position="226"/>
    </location>
</feature>
<dbReference type="GO" id="GO:0006107">
    <property type="term" value="P:oxaloacetate metabolic process"/>
    <property type="evidence" value="ECO:0007669"/>
    <property type="project" value="TreeGrafter"/>
</dbReference>
<dbReference type="Gene3D" id="3.20.20.60">
    <property type="entry name" value="Phosphoenolpyruvate-binding domains"/>
    <property type="match status" value="1"/>
</dbReference>
<evidence type="ECO:0000256" key="5">
    <source>
        <dbReference type="PIRSR" id="PIRSR015582-1"/>
    </source>
</evidence>
<reference evidence="9" key="2">
    <citation type="submission" date="2015-01" db="EMBL/GenBank/DDBJ databases">
        <title>Complete genome sequence of Methylobacterium aquaticum strain 22A.</title>
        <authorList>
            <person name="Tani A."/>
            <person name="Ogura Y."/>
            <person name="Hayashi T."/>
        </authorList>
    </citation>
    <scope>NUCLEOTIDE SEQUENCE [LARGE SCALE GENOMIC DNA]</scope>
    <source>
        <strain evidence="9">MA-22A</strain>
    </source>
</reference>
<evidence type="ECO:0000313" key="9">
    <source>
        <dbReference type="Proteomes" id="UP000061432"/>
    </source>
</evidence>
<dbReference type="EMBL" id="AP014704">
    <property type="protein sequence ID" value="BAQ48111.1"/>
    <property type="molecule type" value="Genomic_DNA"/>
</dbReference>
<dbReference type="RefSeq" id="WP_060848920.1">
    <property type="nucleotide sequence ID" value="NZ_AP014704.1"/>
</dbReference>
<dbReference type="Pfam" id="PF03328">
    <property type="entry name" value="HpcH_HpaI"/>
    <property type="match status" value="1"/>
</dbReference>
<dbReference type="PANTHER" id="PTHR32308:SF10">
    <property type="entry name" value="CITRATE LYASE SUBUNIT BETA"/>
    <property type="match status" value="1"/>
</dbReference>
<dbReference type="InterPro" id="IPR011206">
    <property type="entry name" value="Citrate_lyase_beta/mcl1/mcl2"/>
</dbReference>
<feature type="binding site" evidence="6">
    <location>
        <position position="127"/>
    </location>
    <ligand>
        <name>Mg(2+)</name>
        <dbReference type="ChEBI" id="CHEBI:18420"/>
    </ligand>
</feature>
<sequence>MIDLRLRRSVLYMPGSNLRALEKARSLPADALILDLEDAVAPDAKDVAREQVCAAVRQGGYGDRELIIRVNAPQTPWGEADLRAAIEAGPDAILMPKVSSPAVLENIADRLEALDAPAGIKIWAMIETPAAILNIQAIAAARRNPGTRLTCFVLGTNDLAKDTWTQIVPGRAPMMPWLMTALAGARAEGLTILDGVYNNFSDLDGCREECEQARILGFDGKTLIHPSQVALANTAFAPTEAEVAVARTVIEAFERPENARRGAIQINGRMFERQHIPMARRSVAWSEAIAAKGQ</sequence>
<reference evidence="8 9" key="1">
    <citation type="journal article" date="2015" name="Genome Announc.">
        <title>Complete Genome Sequence of Methylobacterium aquaticum Strain 22A, Isolated from Racomitrium japonicum Moss.</title>
        <authorList>
            <person name="Tani A."/>
            <person name="Ogura Y."/>
            <person name="Hayashi T."/>
            <person name="Kimbara K."/>
        </authorList>
    </citation>
    <scope>NUCLEOTIDE SEQUENCE [LARGE SCALE GENOMIC DNA]</scope>
    <source>
        <strain evidence="8 9">MA-22A</strain>
    </source>
</reference>
<evidence type="ECO:0000259" key="7">
    <source>
        <dbReference type="Pfam" id="PF03328"/>
    </source>
</evidence>
<comment type="cofactor">
    <cofactor evidence="1">
        <name>Mg(2+)</name>
        <dbReference type="ChEBI" id="CHEBI:18420"/>
    </cofactor>
</comment>
<dbReference type="InterPro" id="IPR040442">
    <property type="entry name" value="Pyrv_kinase-like_dom_sf"/>
</dbReference>
<evidence type="ECO:0000256" key="4">
    <source>
        <dbReference type="ARBA" id="ARBA00022842"/>
    </source>
</evidence>
<dbReference type="GO" id="GO:0000287">
    <property type="term" value="F:magnesium ion binding"/>
    <property type="evidence" value="ECO:0007669"/>
    <property type="project" value="TreeGrafter"/>
</dbReference>
<evidence type="ECO:0000256" key="6">
    <source>
        <dbReference type="PIRSR" id="PIRSR015582-2"/>
    </source>
</evidence>
<dbReference type="InterPro" id="IPR005000">
    <property type="entry name" value="Aldolase/citrate-lyase_domain"/>
</dbReference>
<dbReference type="PATRIC" id="fig|270351.10.peg.5028"/>
<dbReference type="KEGG" id="maqu:Maq22A_c26195"/>
<dbReference type="Proteomes" id="UP000061432">
    <property type="component" value="Chromosome"/>
</dbReference>
<dbReference type="STRING" id="270351.Maq22A_c26195"/>
<dbReference type="PIRSF" id="PIRSF015582">
    <property type="entry name" value="Cit_lyase_B"/>
    <property type="match status" value="1"/>
</dbReference>
<dbReference type="OrthoDB" id="9800547at2"/>
<feature type="binding site" evidence="6">
    <location>
        <position position="158"/>
    </location>
    <ligand>
        <name>Mg(2+)</name>
        <dbReference type="ChEBI" id="CHEBI:18420"/>
    </ligand>
</feature>